<feature type="region of interest" description="Disordered" evidence="2">
    <location>
        <begin position="22"/>
        <end position="51"/>
    </location>
</feature>
<keyword evidence="1" id="KW-0677">Repeat</keyword>
<sequence length="462" mass="49466">MSGLNGVSNGLSSRYFSAPQIIGKKDDKGGKKVEESKEVKTHAVAKKSQQTRPALPIQIQTETSQRGAVLATGNMSMFVTDGDVLVSGEVPIAKETYGGSLAYATSLESLNVGFNRIQGKVVQAVAGTWDENTDAFGGDIALLTDRGEVWVLGDNLFGEIGGTCGTSINSFQKLELDPYGDGFRAISISMGGGALVISGINQEGQPVVKSLGNNEFGQLGHPTYTGDNECNSTPTDVRVPESSTPPIFYIPSSGRTHGMLTGYIPGVNGAPSHPNELILWGTNDANANQLCNPNTFGLFNPYIYFTGHLDAPAVARGDQTAYSVEGKAYYCGSDSDYKTYTSYSTKVPYLMQSYSRLFLGNNTELFGLHVDSDNLYAWGANNYGQGANGTSSPIYVPEKISETIHFVSSGNHTLFIEDDCNVYAAGNNNNYQLGNGAGNSDIQESMVPVLRDKDFQLNLCEK</sequence>
<protein>
    <submittedName>
        <fullName evidence="3">Uncharacterized protein</fullName>
    </submittedName>
</protein>
<feature type="compositionally biased region" description="Basic and acidic residues" evidence="2">
    <location>
        <begin position="23"/>
        <end position="41"/>
    </location>
</feature>
<evidence type="ECO:0000256" key="2">
    <source>
        <dbReference type="SAM" id="MobiDB-lite"/>
    </source>
</evidence>
<dbReference type="Gene3D" id="2.130.10.30">
    <property type="entry name" value="Regulator of chromosome condensation 1/beta-lactamase-inhibitor protein II"/>
    <property type="match status" value="2"/>
</dbReference>
<dbReference type="Proteomes" id="UP000178417">
    <property type="component" value="Unassembled WGS sequence"/>
</dbReference>
<comment type="caution">
    <text evidence="3">The sequence shown here is derived from an EMBL/GenBank/DDBJ whole genome shotgun (WGS) entry which is preliminary data.</text>
</comment>
<evidence type="ECO:0000256" key="1">
    <source>
        <dbReference type="ARBA" id="ARBA00022737"/>
    </source>
</evidence>
<evidence type="ECO:0000313" key="3">
    <source>
        <dbReference type="EMBL" id="OGC22759.1"/>
    </source>
</evidence>
<proteinExistence type="predicted"/>
<organism evidence="3 4">
    <name type="scientific">candidate division WOR-1 bacterium RIFOXYB2_FULL_37_13</name>
    <dbReference type="NCBI Taxonomy" id="1802579"/>
    <lineage>
        <taxon>Bacteria</taxon>
        <taxon>Bacillati</taxon>
        <taxon>Saganbacteria</taxon>
    </lineage>
</organism>
<gene>
    <name evidence="3" type="ORF">A2310_05380</name>
</gene>
<dbReference type="PANTHER" id="PTHR22870">
    <property type="entry name" value="REGULATOR OF CHROMOSOME CONDENSATION"/>
    <property type="match status" value="1"/>
</dbReference>
<dbReference type="PANTHER" id="PTHR22870:SF408">
    <property type="entry name" value="OS09G0560450 PROTEIN"/>
    <property type="match status" value="1"/>
</dbReference>
<dbReference type="InterPro" id="IPR009091">
    <property type="entry name" value="RCC1/BLIP-II"/>
</dbReference>
<dbReference type="EMBL" id="MEUB01000026">
    <property type="protein sequence ID" value="OGC22759.1"/>
    <property type="molecule type" value="Genomic_DNA"/>
</dbReference>
<accession>A0A1F4SQR6</accession>
<dbReference type="InterPro" id="IPR000408">
    <property type="entry name" value="Reg_chr_condens"/>
</dbReference>
<dbReference type="STRING" id="1802579.A2310_05380"/>
<dbReference type="AlphaFoldDB" id="A0A1F4SQR6"/>
<dbReference type="PROSITE" id="PS50012">
    <property type="entry name" value="RCC1_3"/>
    <property type="match status" value="1"/>
</dbReference>
<name>A0A1F4SQR6_UNCSA</name>
<evidence type="ECO:0000313" key="4">
    <source>
        <dbReference type="Proteomes" id="UP000178417"/>
    </source>
</evidence>
<dbReference type="InterPro" id="IPR051210">
    <property type="entry name" value="Ub_ligase/GEF_domain"/>
</dbReference>
<dbReference type="SUPFAM" id="SSF50985">
    <property type="entry name" value="RCC1/BLIP-II"/>
    <property type="match status" value="1"/>
</dbReference>
<reference evidence="3 4" key="1">
    <citation type="journal article" date="2016" name="Nat. Commun.">
        <title>Thousands of microbial genomes shed light on interconnected biogeochemical processes in an aquifer system.</title>
        <authorList>
            <person name="Anantharaman K."/>
            <person name="Brown C.T."/>
            <person name="Hug L.A."/>
            <person name="Sharon I."/>
            <person name="Castelle C.J."/>
            <person name="Probst A.J."/>
            <person name="Thomas B.C."/>
            <person name="Singh A."/>
            <person name="Wilkins M.J."/>
            <person name="Karaoz U."/>
            <person name="Brodie E.L."/>
            <person name="Williams K.H."/>
            <person name="Hubbard S.S."/>
            <person name="Banfield J.F."/>
        </authorList>
    </citation>
    <scope>NUCLEOTIDE SEQUENCE [LARGE SCALE GENOMIC DNA]</scope>
</reference>